<reference evidence="3" key="1">
    <citation type="submission" date="2023-03" db="EMBL/GenBank/DDBJ databases">
        <title>Chitinimonas shenzhenensis gen. nov., sp. nov., a novel member of family Burkholderiaceae isolated from activated sludge collected in Shen Zhen, China.</title>
        <authorList>
            <person name="Wang X."/>
        </authorList>
    </citation>
    <scope>NUCLEOTIDE SEQUENCE</scope>
    <source>
        <strain evidence="3">DQS-5</strain>
    </source>
</reference>
<accession>A0ABT7DRD8</accession>
<gene>
    <name evidence="3" type="ORF">PZA18_01060</name>
</gene>
<evidence type="ECO:0000313" key="3">
    <source>
        <dbReference type="EMBL" id="MDK2122632.1"/>
    </source>
</evidence>
<name>A0ABT7DRD8_9NEIS</name>
<protein>
    <submittedName>
        <fullName evidence="3">Uncharacterized protein</fullName>
    </submittedName>
</protein>
<evidence type="ECO:0000256" key="1">
    <source>
        <dbReference type="SAM" id="MobiDB-lite"/>
    </source>
</evidence>
<dbReference type="RefSeq" id="WP_284098914.1">
    <property type="nucleotide sequence ID" value="NZ_JARRAF010000001.1"/>
</dbReference>
<proteinExistence type="predicted"/>
<keyword evidence="4" id="KW-1185">Reference proteome</keyword>
<feature type="signal peptide" evidence="2">
    <location>
        <begin position="1"/>
        <end position="19"/>
    </location>
</feature>
<dbReference type="EMBL" id="JARRAF010000001">
    <property type="protein sequence ID" value="MDK2122632.1"/>
    <property type="molecule type" value="Genomic_DNA"/>
</dbReference>
<sequence length="263" mass="28868">MKKLLAALLLASTSLPALAIGTMAEVNVVDRYSGRFLPTYYHNGSWYVAGKAGGKYEISVRSQYGERLLAVTSVDGINVISGKNASPQQSGYVIDAWGETRVEGWRKNMGEVASFIFSPQGHSYAARTGRADQVGVIGVALFRERAPVQVYRERERLYDRSDAPAASASPAPMQKRRAEAAPIMEDSGRVSPGTPLGTAHGNREESQARYTDFQRASSNPDEVITIYYDSYDNLVAMGVIPGRRHPRPQPSPFPGEFVPDPRW</sequence>
<evidence type="ECO:0000313" key="4">
    <source>
        <dbReference type="Proteomes" id="UP001172778"/>
    </source>
</evidence>
<dbReference type="Proteomes" id="UP001172778">
    <property type="component" value="Unassembled WGS sequence"/>
</dbReference>
<feature type="chain" id="PRO_5046351587" evidence="2">
    <location>
        <begin position="20"/>
        <end position="263"/>
    </location>
</feature>
<evidence type="ECO:0000256" key="2">
    <source>
        <dbReference type="SAM" id="SignalP"/>
    </source>
</evidence>
<feature type="compositionally biased region" description="Low complexity" evidence="1">
    <location>
        <begin position="163"/>
        <end position="172"/>
    </location>
</feature>
<comment type="caution">
    <text evidence="3">The sequence shown here is derived from an EMBL/GenBank/DDBJ whole genome shotgun (WGS) entry which is preliminary data.</text>
</comment>
<keyword evidence="2" id="KW-0732">Signal</keyword>
<feature type="region of interest" description="Disordered" evidence="1">
    <location>
        <begin position="159"/>
        <end position="216"/>
    </location>
</feature>
<organism evidence="3 4">
    <name type="scientific">Parachitinimonas caeni</name>
    <dbReference type="NCBI Taxonomy" id="3031301"/>
    <lineage>
        <taxon>Bacteria</taxon>
        <taxon>Pseudomonadati</taxon>
        <taxon>Pseudomonadota</taxon>
        <taxon>Betaproteobacteria</taxon>
        <taxon>Neisseriales</taxon>
        <taxon>Chitinibacteraceae</taxon>
        <taxon>Parachitinimonas</taxon>
    </lineage>
</organism>
<feature type="region of interest" description="Disordered" evidence="1">
    <location>
        <begin position="242"/>
        <end position="263"/>
    </location>
</feature>